<keyword evidence="3" id="KW-0862">Zinc</keyword>
<evidence type="ECO:0000256" key="2">
    <source>
        <dbReference type="ARBA" id="ARBA00022723"/>
    </source>
</evidence>
<evidence type="ECO:0000313" key="6">
    <source>
        <dbReference type="EMBL" id="KAJ5357258.1"/>
    </source>
</evidence>
<reference evidence="6" key="1">
    <citation type="submission" date="2022-12" db="EMBL/GenBank/DDBJ databases">
        <authorList>
            <person name="Petersen C."/>
        </authorList>
    </citation>
    <scope>NUCLEOTIDE SEQUENCE</scope>
    <source>
        <strain evidence="6">IBT 35675</strain>
    </source>
</reference>
<evidence type="ECO:0000256" key="1">
    <source>
        <dbReference type="ARBA" id="ARBA00005495"/>
    </source>
</evidence>
<keyword evidence="2" id="KW-0479">Metal-binding</keyword>
<dbReference type="PANTHER" id="PTHR33337:SF40">
    <property type="entry name" value="CENP-V_GFA DOMAIN-CONTAINING PROTEIN-RELATED"/>
    <property type="match status" value="1"/>
</dbReference>
<dbReference type="InterPro" id="IPR011057">
    <property type="entry name" value="Mss4-like_sf"/>
</dbReference>
<gene>
    <name evidence="6" type="ORF">N7541_004416</name>
</gene>
<evidence type="ECO:0000313" key="7">
    <source>
        <dbReference type="Proteomes" id="UP001148299"/>
    </source>
</evidence>
<comment type="similarity">
    <text evidence="1">Belongs to the Gfa family.</text>
</comment>
<dbReference type="Gene3D" id="3.90.1590.10">
    <property type="entry name" value="glutathione-dependent formaldehyde- activating enzyme (gfa)"/>
    <property type="match status" value="1"/>
</dbReference>
<dbReference type="EMBL" id="JAPZBR010000003">
    <property type="protein sequence ID" value="KAJ5357258.1"/>
    <property type="molecule type" value="Genomic_DNA"/>
</dbReference>
<dbReference type="GO" id="GO:0046872">
    <property type="term" value="F:metal ion binding"/>
    <property type="evidence" value="ECO:0007669"/>
    <property type="project" value="UniProtKB-KW"/>
</dbReference>
<dbReference type="GO" id="GO:0016846">
    <property type="term" value="F:carbon-sulfur lyase activity"/>
    <property type="evidence" value="ECO:0007669"/>
    <property type="project" value="InterPro"/>
</dbReference>
<organism evidence="6 7">
    <name type="scientific">Penicillium brevicompactum</name>
    <dbReference type="NCBI Taxonomy" id="5074"/>
    <lineage>
        <taxon>Eukaryota</taxon>
        <taxon>Fungi</taxon>
        <taxon>Dikarya</taxon>
        <taxon>Ascomycota</taxon>
        <taxon>Pezizomycotina</taxon>
        <taxon>Eurotiomycetes</taxon>
        <taxon>Eurotiomycetidae</taxon>
        <taxon>Eurotiales</taxon>
        <taxon>Aspergillaceae</taxon>
        <taxon>Penicillium</taxon>
    </lineage>
</organism>
<proteinExistence type="inferred from homology"/>
<evidence type="ECO:0000256" key="4">
    <source>
        <dbReference type="ARBA" id="ARBA00023239"/>
    </source>
</evidence>
<dbReference type="PROSITE" id="PS51891">
    <property type="entry name" value="CENP_V_GFA"/>
    <property type="match status" value="1"/>
</dbReference>
<dbReference type="AlphaFoldDB" id="A0A9W9RBR6"/>
<dbReference type="PANTHER" id="PTHR33337">
    <property type="entry name" value="GFA DOMAIN-CONTAINING PROTEIN"/>
    <property type="match status" value="1"/>
</dbReference>
<name>A0A9W9RBR6_PENBR</name>
<dbReference type="InterPro" id="IPR006913">
    <property type="entry name" value="CENP-V/GFA"/>
</dbReference>
<dbReference type="Pfam" id="PF04828">
    <property type="entry name" value="GFA"/>
    <property type="match status" value="2"/>
</dbReference>
<protein>
    <recommendedName>
        <fullName evidence="5">CENP-V/GFA domain-containing protein</fullName>
    </recommendedName>
</protein>
<feature type="domain" description="CENP-V/GFA" evidence="5">
    <location>
        <begin position="3"/>
        <end position="150"/>
    </location>
</feature>
<evidence type="ECO:0000259" key="5">
    <source>
        <dbReference type="PROSITE" id="PS51891"/>
    </source>
</evidence>
<evidence type="ECO:0000256" key="3">
    <source>
        <dbReference type="ARBA" id="ARBA00022833"/>
    </source>
</evidence>
<keyword evidence="4" id="KW-0456">Lyase</keyword>
<keyword evidence="7" id="KW-1185">Reference proteome</keyword>
<sequence>MSYQGHCNCESIRITLPQQPANTVICHCIPNTVIAANGLVAVVRFPIQTRLTFLLILLPAFSLNYFVGEEDMTVEDTRSTLKIYEDKKSTSGNIVKRHFCSDCGSPVFTKTPKAPGKAFLKAALFDTISSPSTEVFANKQLEWVDLGATEKHA</sequence>
<reference evidence="6" key="2">
    <citation type="journal article" date="2023" name="IMA Fungus">
        <title>Comparative genomic study of the Penicillium genus elucidates a diverse pangenome and 15 lateral gene transfer events.</title>
        <authorList>
            <person name="Petersen C."/>
            <person name="Sorensen T."/>
            <person name="Nielsen M.R."/>
            <person name="Sondergaard T.E."/>
            <person name="Sorensen J.L."/>
            <person name="Fitzpatrick D.A."/>
            <person name="Frisvad J.C."/>
            <person name="Nielsen K.L."/>
        </authorList>
    </citation>
    <scope>NUCLEOTIDE SEQUENCE</scope>
    <source>
        <strain evidence="6">IBT 35675</strain>
    </source>
</reference>
<dbReference type="Proteomes" id="UP001148299">
    <property type="component" value="Unassembled WGS sequence"/>
</dbReference>
<accession>A0A9W9RBR6</accession>
<comment type="caution">
    <text evidence="6">The sequence shown here is derived from an EMBL/GenBank/DDBJ whole genome shotgun (WGS) entry which is preliminary data.</text>
</comment>
<dbReference type="SUPFAM" id="SSF51316">
    <property type="entry name" value="Mss4-like"/>
    <property type="match status" value="2"/>
</dbReference>